<sequence length="172" mass="18904">MTVYSVYEPSDAPSGQGDAGAEARAEKIAFVKEGFAWIALIVPILWLIYHRMWLELLAFLAVFLSLPAIFGNDPVGKDLAGWASLGLTVLFAFEANDLRAWALRRRGFRFAGTAWGRDQTEAETRFFTRWLPEQAQSQPAVPADLPVPAKSPAIVPTRPLGGDEVIGSFPRS</sequence>
<keyword evidence="4" id="KW-1185">Reference proteome</keyword>
<reference evidence="3 4" key="1">
    <citation type="journal article" date="2016" name="Environ. Microbiol.">
        <title>New Methyloceanibacter diversity from North Sea sediments includes methanotroph containing solely the soluble methane monooxygenase.</title>
        <authorList>
            <person name="Vekeman B."/>
            <person name="Kerckhof F.M."/>
            <person name="Cremers G."/>
            <person name="de Vos P."/>
            <person name="Vandamme P."/>
            <person name="Boon N."/>
            <person name="Op den Camp H.J."/>
            <person name="Heylen K."/>
        </authorList>
    </citation>
    <scope>NUCLEOTIDE SEQUENCE [LARGE SCALE GENOMIC DNA]</scope>
    <source>
        <strain evidence="3 4">R-67174</strain>
    </source>
</reference>
<feature type="region of interest" description="Disordered" evidence="1">
    <location>
        <begin position="152"/>
        <end position="172"/>
    </location>
</feature>
<protein>
    <recommendedName>
        <fullName evidence="5">DUF2628 domain-containing protein</fullName>
    </recommendedName>
</protein>
<keyword evidence="2" id="KW-1133">Transmembrane helix</keyword>
<name>A0A1E3W7U3_9HYPH</name>
<feature type="transmembrane region" description="Helical" evidence="2">
    <location>
        <begin position="79"/>
        <end position="96"/>
    </location>
</feature>
<evidence type="ECO:0000256" key="1">
    <source>
        <dbReference type="SAM" id="MobiDB-lite"/>
    </source>
</evidence>
<gene>
    <name evidence="3" type="ORF">AUC68_12520</name>
</gene>
<dbReference type="Proteomes" id="UP000094501">
    <property type="component" value="Unassembled WGS sequence"/>
</dbReference>
<accession>A0A1E3W7U3</accession>
<keyword evidence="2" id="KW-0812">Transmembrane</keyword>
<feature type="transmembrane region" description="Helical" evidence="2">
    <location>
        <begin position="34"/>
        <end position="49"/>
    </location>
</feature>
<proteinExistence type="predicted"/>
<evidence type="ECO:0000313" key="4">
    <source>
        <dbReference type="Proteomes" id="UP000094501"/>
    </source>
</evidence>
<evidence type="ECO:0000256" key="2">
    <source>
        <dbReference type="SAM" id="Phobius"/>
    </source>
</evidence>
<evidence type="ECO:0000313" key="3">
    <source>
        <dbReference type="EMBL" id="ODS01187.1"/>
    </source>
</evidence>
<comment type="caution">
    <text evidence="3">The sequence shown here is derived from an EMBL/GenBank/DDBJ whole genome shotgun (WGS) entry which is preliminary data.</text>
</comment>
<dbReference type="OrthoDB" id="7285394at2"/>
<evidence type="ECO:0008006" key="5">
    <source>
        <dbReference type="Google" id="ProtNLM"/>
    </source>
</evidence>
<dbReference type="RefSeq" id="WP_069436024.1">
    <property type="nucleotide sequence ID" value="NZ_LPWG01000002.1"/>
</dbReference>
<dbReference type="InterPro" id="IPR024399">
    <property type="entry name" value="DUF2628"/>
</dbReference>
<feature type="transmembrane region" description="Helical" evidence="2">
    <location>
        <begin position="56"/>
        <end position="73"/>
    </location>
</feature>
<dbReference type="EMBL" id="LPWG01000002">
    <property type="protein sequence ID" value="ODS01187.1"/>
    <property type="molecule type" value="Genomic_DNA"/>
</dbReference>
<dbReference type="STRING" id="1774968.AUC68_12520"/>
<keyword evidence="2" id="KW-0472">Membrane</keyword>
<organism evidence="3 4">
    <name type="scientific">Methyloceanibacter methanicus</name>
    <dbReference type="NCBI Taxonomy" id="1774968"/>
    <lineage>
        <taxon>Bacteria</taxon>
        <taxon>Pseudomonadati</taxon>
        <taxon>Pseudomonadota</taxon>
        <taxon>Alphaproteobacteria</taxon>
        <taxon>Hyphomicrobiales</taxon>
        <taxon>Hyphomicrobiaceae</taxon>
        <taxon>Methyloceanibacter</taxon>
    </lineage>
</organism>
<dbReference type="Pfam" id="PF10947">
    <property type="entry name" value="DUF2628"/>
    <property type="match status" value="1"/>
</dbReference>
<dbReference type="AlphaFoldDB" id="A0A1E3W7U3"/>